<dbReference type="AlphaFoldDB" id="A0A7S2EL73"/>
<sequence>MACNLNEMNAGDDHIGALVSNEPYGKRGIEEFNQVCTLQVADAAQGAEKQSLHEMNQRTPRSKHERHLSATQALDEYIQHSSTLASSKTDAESDRMNAFLQRMKERENLVSYLKSITRDSGQDDIKDIDP</sequence>
<name>A0A7S2EL73_TRICV</name>
<protein>
    <submittedName>
        <fullName evidence="2">Uncharacterized protein</fullName>
    </submittedName>
</protein>
<feature type="region of interest" description="Disordered" evidence="1">
    <location>
        <begin position="47"/>
        <end position="68"/>
    </location>
</feature>
<dbReference type="EMBL" id="HBGO01019731">
    <property type="protein sequence ID" value="CAD9341881.1"/>
    <property type="molecule type" value="Transcribed_RNA"/>
</dbReference>
<proteinExistence type="predicted"/>
<gene>
    <name evidence="2" type="ORF">OSIN01602_LOCUS11350</name>
</gene>
<evidence type="ECO:0000256" key="1">
    <source>
        <dbReference type="SAM" id="MobiDB-lite"/>
    </source>
</evidence>
<reference evidence="2" key="1">
    <citation type="submission" date="2021-01" db="EMBL/GenBank/DDBJ databases">
        <authorList>
            <person name="Corre E."/>
            <person name="Pelletier E."/>
            <person name="Niang G."/>
            <person name="Scheremetjew M."/>
            <person name="Finn R."/>
            <person name="Kale V."/>
            <person name="Holt S."/>
            <person name="Cochrane G."/>
            <person name="Meng A."/>
            <person name="Brown T."/>
            <person name="Cohen L."/>
        </authorList>
    </citation>
    <scope>NUCLEOTIDE SEQUENCE</scope>
    <source>
        <strain evidence="2">Grunow 1884</strain>
    </source>
</reference>
<evidence type="ECO:0000313" key="2">
    <source>
        <dbReference type="EMBL" id="CAD9341881.1"/>
    </source>
</evidence>
<accession>A0A7S2EL73</accession>
<organism evidence="2">
    <name type="scientific">Trieres chinensis</name>
    <name type="common">Marine centric diatom</name>
    <name type="synonym">Odontella sinensis</name>
    <dbReference type="NCBI Taxonomy" id="1514140"/>
    <lineage>
        <taxon>Eukaryota</taxon>
        <taxon>Sar</taxon>
        <taxon>Stramenopiles</taxon>
        <taxon>Ochrophyta</taxon>
        <taxon>Bacillariophyta</taxon>
        <taxon>Mediophyceae</taxon>
        <taxon>Biddulphiophycidae</taxon>
        <taxon>Eupodiscales</taxon>
        <taxon>Parodontellaceae</taxon>
        <taxon>Trieres</taxon>
    </lineage>
</organism>